<dbReference type="GO" id="GO:0061630">
    <property type="term" value="F:ubiquitin protein ligase activity"/>
    <property type="evidence" value="ECO:0007669"/>
    <property type="project" value="TreeGrafter"/>
</dbReference>
<dbReference type="InterPro" id="IPR019193">
    <property type="entry name" value="UBQ-conj_enz_E2-bd_prot"/>
</dbReference>
<dbReference type="GO" id="GO:0031624">
    <property type="term" value="F:ubiquitin conjugating enzyme binding"/>
    <property type="evidence" value="ECO:0007669"/>
    <property type="project" value="TreeGrafter"/>
</dbReference>
<reference evidence="1 2" key="1">
    <citation type="submission" date="2015-02" db="EMBL/GenBank/DDBJ databases">
        <authorList>
            <person name="Chooi Y.-H."/>
        </authorList>
    </citation>
    <scope>NUCLEOTIDE SEQUENCE [LARGE SCALE GENOMIC DNA]</scope>
    <source>
        <strain evidence="1">E3</strain>
    </source>
</reference>
<name>A0A0G4J5N9_PLABS</name>
<dbReference type="PANTHER" id="PTHR31531:SF2">
    <property type="entry name" value="E3 UBIQUITIN-PROTEIN LIGASE E3D"/>
    <property type="match status" value="1"/>
</dbReference>
<dbReference type="GO" id="GO:0000209">
    <property type="term" value="P:protein polyubiquitination"/>
    <property type="evidence" value="ECO:0007669"/>
    <property type="project" value="TreeGrafter"/>
</dbReference>
<dbReference type="GO" id="GO:0005829">
    <property type="term" value="C:cytosol"/>
    <property type="evidence" value="ECO:0007669"/>
    <property type="project" value="TreeGrafter"/>
</dbReference>
<dbReference type="GO" id="GO:0051865">
    <property type="term" value="P:protein autoubiquitination"/>
    <property type="evidence" value="ECO:0007669"/>
    <property type="project" value="TreeGrafter"/>
</dbReference>
<evidence type="ECO:0008006" key="3">
    <source>
        <dbReference type="Google" id="ProtNLM"/>
    </source>
</evidence>
<dbReference type="GO" id="GO:0006513">
    <property type="term" value="P:protein monoubiquitination"/>
    <property type="evidence" value="ECO:0007669"/>
    <property type="project" value="TreeGrafter"/>
</dbReference>
<dbReference type="Proteomes" id="UP000039324">
    <property type="component" value="Unassembled WGS sequence"/>
</dbReference>
<protein>
    <recommendedName>
        <fullName evidence="3">HECT-type E3 ubiquitin transferase E3D</fullName>
    </recommendedName>
</protein>
<dbReference type="OrthoDB" id="66510at2759"/>
<dbReference type="GO" id="GO:0000151">
    <property type="term" value="C:ubiquitin ligase complex"/>
    <property type="evidence" value="ECO:0007669"/>
    <property type="project" value="TreeGrafter"/>
</dbReference>
<dbReference type="GO" id="GO:0030332">
    <property type="term" value="F:cyclin binding"/>
    <property type="evidence" value="ECO:0007669"/>
    <property type="project" value="TreeGrafter"/>
</dbReference>
<dbReference type="AlphaFoldDB" id="A0A0G4J5N9"/>
<organism evidence="1 2">
    <name type="scientific">Plasmodiophora brassicae</name>
    <name type="common">Clubroot disease agent</name>
    <dbReference type="NCBI Taxonomy" id="37360"/>
    <lineage>
        <taxon>Eukaryota</taxon>
        <taxon>Sar</taxon>
        <taxon>Rhizaria</taxon>
        <taxon>Endomyxa</taxon>
        <taxon>Phytomyxea</taxon>
        <taxon>Plasmodiophorida</taxon>
        <taxon>Plasmodiophoridae</taxon>
        <taxon>Plasmodiophora</taxon>
    </lineage>
</organism>
<dbReference type="Pfam" id="PF09814">
    <property type="entry name" value="HECT_2"/>
    <property type="match status" value="1"/>
</dbReference>
<dbReference type="EMBL" id="CDSF01000133">
    <property type="protein sequence ID" value="CEP02837.1"/>
    <property type="molecule type" value="Genomic_DNA"/>
</dbReference>
<dbReference type="GO" id="GO:0043161">
    <property type="term" value="P:proteasome-mediated ubiquitin-dependent protein catabolic process"/>
    <property type="evidence" value="ECO:0007669"/>
    <property type="project" value="TreeGrafter"/>
</dbReference>
<proteinExistence type="predicted"/>
<evidence type="ECO:0000313" key="2">
    <source>
        <dbReference type="Proteomes" id="UP000039324"/>
    </source>
</evidence>
<accession>A0A0G4J5N9</accession>
<keyword evidence="2" id="KW-1185">Reference proteome</keyword>
<gene>
    <name evidence="1" type="ORF">PBRA_002804</name>
</gene>
<sequence length="431" mass="47806">MGWSGRPRDGPNAANRGDLFTTARRSMGWCWSDYEWDYAVRGVDCSSSWMDGDNGSNDLHVVVEKLPHVRRLVISAWKPHGPAPSVRYELNRMRVDVPGVGSTPAILFDCHIDACRARVTPSAGSVSTVTVPVTLDKKRDDDLDLPSAVEMRVSGRLLHCRACHGVLADLSRLSCAMPLPTEHWMETAELWVCDPQTMSTIERPYGLPDRPVDERVDADRALVGLRDIIVPHNAIEQGGSIAAAGDSARIICAQCGCHVGTSVEGGIRFWKRSLVASDEMAGGPSAFSWYGNETDVTSLILQKCQARSCYLAEVVCRQQPDLGVISMQIINWDAFCIRASYSFNGQGFTLKNRFPVNAYRFAPIMKVLFRQHPRSTEPIPPFTSRDIVEEIELDSDLWFCLSSALQRSNQYYPPPDRQLNGLSVGFLARSS</sequence>
<dbReference type="PANTHER" id="PTHR31531">
    <property type="entry name" value="E3 UBIQUITIN-PROTEIN LIGASE E3D FAMILY MEMBER"/>
    <property type="match status" value="1"/>
</dbReference>
<evidence type="ECO:0000313" key="1">
    <source>
        <dbReference type="EMBL" id="CEP02837.1"/>
    </source>
</evidence>
<dbReference type="GO" id="GO:0005634">
    <property type="term" value="C:nucleus"/>
    <property type="evidence" value="ECO:0007669"/>
    <property type="project" value="TreeGrafter"/>
</dbReference>